<dbReference type="SUPFAM" id="SSF46785">
    <property type="entry name" value="Winged helix' DNA-binding domain"/>
    <property type="match status" value="1"/>
</dbReference>
<dbReference type="InterPro" id="IPR036390">
    <property type="entry name" value="WH_DNA-bd_sf"/>
</dbReference>
<dbReference type="InterPro" id="IPR011991">
    <property type="entry name" value="ArsR-like_HTH"/>
</dbReference>
<accession>A0A0W8F4T7</accession>
<dbReference type="PANTHER" id="PTHR33204">
    <property type="entry name" value="TRANSCRIPTIONAL REGULATOR, MARR FAMILY"/>
    <property type="match status" value="1"/>
</dbReference>
<dbReference type="InterPro" id="IPR002577">
    <property type="entry name" value="HTH_HxlR"/>
</dbReference>
<keyword evidence="1" id="KW-0805">Transcription regulation</keyword>
<keyword evidence="2" id="KW-0238">DNA-binding</keyword>
<reference evidence="5" key="1">
    <citation type="journal article" date="2015" name="Proc. Natl. Acad. Sci. U.S.A.">
        <title>Networks of energetic and metabolic interactions define dynamics in microbial communities.</title>
        <authorList>
            <person name="Embree M."/>
            <person name="Liu J.K."/>
            <person name="Al-Bassam M.M."/>
            <person name="Zengler K."/>
        </authorList>
    </citation>
    <scope>NUCLEOTIDE SEQUENCE</scope>
</reference>
<dbReference type="Pfam" id="PF01638">
    <property type="entry name" value="HxlR"/>
    <property type="match status" value="1"/>
</dbReference>
<evidence type="ECO:0000256" key="2">
    <source>
        <dbReference type="ARBA" id="ARBA00023125"/>
    </source>
</evidence>
<evidence type="ECO:0000256" key="1">
    <source>
        <dbReference type="ARBA" id="ARBA00023015"/>
    </source>
</evidence>
<gene>
    <name evidence="5" type="ORF">ASZ90_014389</name>
</gene>
<feature type="domain" description="HTH hxlR-type" evidence="4">
    <location>
        <begin position="12"/>
        <end position="111"/>
    </location>
</feature>
<evidence type="ECO:0000256" key="3">
    <source>
        <dbReference type="ARBA" id="ARBA00023163"/>
    </source>
</evidence>
<evidence type="ECO:0000259" key="4">
    <source>
        <dbReference type="PROSITE" id="PS51118"/>
    </source>
</evidence>
<comment type="caution">
    <text evidence="5">The sequence shown here is derived from an EMBL/GenBank/DDBJ whole genome shotgun (WGS) entry which is preliminary data.</text>
</comment>
<dbReference type="AlphaFoldDB" id="A0A0W8F4T7"/>
<dbReference type="Gene3D" id="1.10.10.10">
    <property type="entry name" value="Winged helix-like DNA-binding domain superfamily/Winged helix DNA-binding domain"/>
    <property type="match status" value="1"/>
</dbReference>
<dbReference type="CDD" id="cd00090">
    <property type="entry name" value="HTH_ARSR"/>
    <property type="match status" value="1"/>
</dbReference>
<keyword evidence="3" id="KW-0804">Transcription</keyword>
<dbReference type="GO" id="GO:0003677">
    <property type="term" value="F:DNA binding"/>
    <property type="evidence" value="ECO:0007669"/>
    <property type="project" value="UniProtKB-KW"/>
</dbReference>
<evidence type="ECO:0000313" key="5">
    <source>
        <dbReference type="EMBL" id="KUG15881.1"/>
    </source>
</evidence>
<sequence>MNTIPKENKYDWPMDATLDVIGGKWKPLIIYELNDETLRFSQLLDRLQPRISQRMLTKQLRQLEEDGLISRKVYTQVPPKVEYSLTEMGKSLMPILYQLCVWGSEHMRDRIKYQCEE</sequence>
<dbReference type="PANTHER" id="PTHR33204:SF29">
    <property type="entry name" value="TRANSCRIPTIONAL REGULATOR"/>
    <property type="match status" value="1"/>
</dbReference>
<dbReference type="EMBL" id="LNQE01001520">
    <property type="protein sequence ID" value="KUG15881.1"/>
    <property type="molecule type" value="Genomic_DNA"/>
</dbReference>
<dbReference type="PROSITE" id="PS51118">
    <property type="entry name" value="HTH_HXLR"/>
    <property type="match status" value="1"/>
</dbReference>
<organism evidence="5">
    <name type="scientific">hydrocarbon metagenome</name>
    <dbReference type="NCBI Taxonomy" id="938273"/>
    <lineage>
        <taxon>unclassified sequences</taxon>
        <taxon>metagenomes</taxon>
        <taxon>ecological metagenomes</taxon>
    </lineage>
</organism>
<name>A0A0W8F4T7_9ZZZZ</name>
<protein>
    <submittedName>
        <fullName evidence="5">Transcriptional regulator, hxlr family</fullName>
    </submittedName>
</protein>
<dbReference type="InterPro" id="IPR036388">
    <property type="entry name" value="WH-like_DNA-bd_sf"/>
</dbReference>
<proteinExistence type="predicted"/>